<organism evidence="2 3">
    <name type="scientific">Actinoplanes xinjiangensis</name>
    <dbReference type="NCBI Taxonomy" id="512350"/>
    <lineage>
        <taxon>Bacteria</taxon>
        <taxon>Bacillati</taxon>
        <taxon>Actinomycetota</taxon>
        <taxon>Actinomycetes</taxon>
        <taxon>Micromonosporales</taxon>
        <taxon>Micromonosporaceae</taxon>
        <taxon>Actinoplanes</taxon>
    </lineage>
</organism>
<dbReference type="SUPFAM" id="SSF53067">
    <property type="entry name" value="Actin-like ATPase domain"/>
    <property type="match status" value="1"/>
</dbReference>
<dbReference type="InterPro" id="IPR043129">
    <property type="entry name" value="ATPase_NBD"/>
</dbReference>
<dbReference type="OrthoDB" id="3189808at2"/>
<protein>
    <submittedName>
        <fullName evidence="2">Putative NBD/HSP70 family sugar kinase</fullName>
    </submittedName>
</protein>
<proteinExistence type="inferred from homology"/>
<dbReference type="InterPro" id="IPR036388">
    <property type="entry name" value="WH-like_DNA-bd_sf"/>
</dbReference>
<dbReference type="InterPro" id="IPR036390">
    <property type="entry name" value="WH_DNA-bd_sf"/>
</dbReference>
<dbReference type="Gene3D" id="1.10.10.10">
    <property type="entry name" value="Winged helix-like DNA-binding domain superfamily/Winged helix DNA-binding domain"/>
    <property type="match status" value="1"/>
</dbReference>
<dbReference type="GO" id="GO:0016301">
    <property type="term" value="F:kinase activity"/>
    <property type="evidence" value="ECO:0007669"/>
    <property type="project" value="UniProtKB-KW"/>
</dbReference>
<comment type="similarity">
    <text evidence="1">Belongs to the ROK (NagC/XylR) family.</text>
</comment>
<dbReference type="RefSeq" id="WP_109596225.1">
    <property type="nucleotide sequence ID" value="NZ_BONA01000061.1"/>
</dbReference>
<dbReference type="AlphaFoldDB" id="A0A316FBP0"/>
<evidence type="ECO:0000313" key="3">
    <source>
        <dbReference type="Proteomes" id="UP000245697"/>
    </source>
</evidence>
<dbReference type="Gene3D" id="3.30.420.40">
    <property type="match status" value="2"/>
</dbReference>
<dbReference type="InterPro" id="IPR000600">
    <property type="entry name" value="ROK"/>
</dbReference>
<name>A0A316FBP0_9ACTN</name>
<gene>
    <name evidence="2" type="ORF">BC793_111177</name>
</gene>
<dbReference type="PANTHER" id="PTHR18964">
    <property type="entry name" value="ROK (REPRESSOR, ORF, KINASE) FAMILY"/>
    <property type="match status" value="1"/>
</dbReference>
<reference evidence="2 3" key="1">
    <citation type="submission" date="2018-05" db="EMBL/GenBank/DDBJ databases">
        <title>Genomic Encyclopedia of Archaeal and Bacterial Type Strains, Phase II (KMG-II): from individual species to whole genera.</title>
        <authorList>
            <person name="Goeker M."/>
        </authorList>
    </citation>
    <scope>NUCLEOTIDE SEQUENCE [LARGE SCALE GENOMIC DNA]</scope>
    <source>
        <strain evidence="2 3">DSM 45184</strain>
    </source>
</reference>
<dbReference type="Proteomes" id="UP000245697">
    <property type="component" value="Unassembled WGS sequence"/>
</dbReference>
<dbReference type="Pfam" id="PF13412">
    <property type="entry name" value="HTH_24"/>
    <property type="match status" value="1"/>
</dbReference>
<accession>A0A316FBP0</accession>
<dbReference type="PANTHER" id="PTHR18964:SF149">
    <property type="entry name" value="BIFUNCTIONAL UDP-N-ACETYLGLUCOSAMINE 2-EPIMERASE_N-ACETYLMANNOSAMINE KINASE"/>
    <property type="match status" value="1"/>
</dbReference>
<dbReference type="EMBL" id="QGGR01000011">
    <property type="protein sequence ID" value="PWK45203.1"/>
    <property type="molecule type" value="Genomic_DNA"/>
</dbReference>
<dbReference type="SUPFAM" id="SSF46785">
    <property type="entry name" value="Winged helix' DNA-binding domain"/>
    <property type="match status" value="1"/>
</dbReference>
<comment type="caution">
    <text evidence="2">The sequence shown here is derived from an EMBL/GenBank/DDBJ whole genome shotgun (WGS) entry which is preliminary data.</text>
</comment>
<keyword evidence="2" id="KW-0418">Kinase</keyword>
<evidence type="ECO:0000313" key="2">
    <source>
        <dbReference type="EMBL" id="PWK45203.1"/>
    </source>
</evidence>
<evidence type="ECO:0000256" key="1">
    <source>
        <dbReference type="ARBA" id="ARBA00006479"/>
    </source>
</evidence>
<sequence length="408" mass="41621">MTRPVHRVAPRTDGPIRQDGLRAHNLVLTFRQIAGARDAPISRSELAAATGLTRPTITRIVDELLAAELIVEAGPSRSGGSGRPRVGLSLARSGPAGLGLDIRADVLSACVVDLTGTVRHLEFADRPGAGPEAVLGGLAAMAGRAVTAAAAENLTVVGVTLAVPGPVRDDAVVRLAPALGWRDVNAGAALSGRLGLPVHVGNDARLAALAEWYAAGPELRDFVCVSGEFDIGAGLVLDGAQLDGWAGELGHVMVGSGGPPCVCGATGCLQCYAGLESILAASGDRGAGSPEVARSPAVAIDALVSAGDPRILAALDEAATALGIAIAGLVNLVRVDTVLLGGGYALLASWLIDGIHRELRRRVLRTGWSPVEVRPAPLGPDAAVIGAALSAVDRVRRDPNGWLARLHR</sequence>
<keyword evidence="2" id="KW-0808">Transferase</keyword>
<keyword evidence="3" id="KW-1185">Reference proteome</keyword>
<dbReference type="Pfam" id="PF00480">
    <property type="entry name" value="ROK"/>
    <property type="match status" value="1"/>
</dbReference>